<gene>
    <name evidence="2" type="ORF">QE152_g1807</name>
</gene>
<organism evidence="2 3">
    <name type="scientific">Popillia japonica</name>
    <name type="common">Japanese beetle</name>
    <dbReference type="NCBI Taxonomy" id="7064"/>
    <lineage>
        <taxon>Eukaryota</taxon>
        <taxon>Metazoa</taxon>
        <taxon>Ecdysozoa</taxon>
        <taxon>Arthropoda</taxon>
        <taxon>Hexapoda</taxon>
        <taxon>Insecta</taxon>
        <taxon>Pterygota</taxon>
        <taxon>Neoptera</taxon>
        <taxon>Endopterygota</taxon>
        <taxon>Coleoptera</taxon>
        <taxon>Polyphaga</taxon>
        <taxon>Scarabaeiformia</taxon>
        <taxon>Scarabaeidae</taxon>
        <taxon>Rutelinae</taxon>
        <taxon>Popillia</taxon>
    </lineage>
</organism>
<protein>
    <recommendedName>
        <fullName evidence="4">Secreted protein</fullName>
    </recommendedName>
</protein>
<sequence>MRQYFLYYSVLFPSVYISFWTDHAPTRGGAVLTKFSGRNVLFTYPVYSSFPFPTTTASGGWGLPAPIHLVVHWNGHPKKPGTTGSHGPVTLDEEQAKKRKLCADHPPRQIGSRPKTSHQVSSCSRRSCAPTPCGKY</sequence>
<evidence type="ECO:0000313" key="3">
    <source>
        <dbReference type="Proteomes" id="UP001458880"/>
    </source>
</evidence>
<evidence type="ECO:0008006" key="4">
    <source>
        <dbReference type="Google" id="ProtNLM"/>
    </source>
</evidence>
<keyword evidence="3" id="KW-1185">Reference proteome</keyword>
<proteinExistence type="predicted"/>
<comment type="caution">
    <text evidence="2">The sequence shown here is derived from an EMBL/GenBank/DDBJ whole genome shotgun (WGS) entry which is preliminary data.</text>
</comment>
<evidence type="ECO:0000256" key="1">
    <source>
        <dbReference type="SAM" id="MobiDB-lite"/>
    </source>
</evidence>
<dbReference type="Proteomes" id="UP001458880">
    <property type="component" value="Unassembled WGS sequence"/>
</dbReference>
<dbReference type="EMBL" id="JASPKY010000011">
    <property type="protein sequence ID" value="KAK9753724.1"/>
    <property type="molecule type" value="Genomic_DNA"/>
</dbReference>
<name>A0AAW1N150_POPJA</name>
<accession>A0AAW1N150</accession>
<feature type="region of interest" description="Disordered" evidence="1">
    <location>
        <begin position="74"/>
        <end position="136"/>
    </location>
</feature>
<evidence type="ECO:0000313" key="2">
    <source>
        <dbReference type="EMBL" id="KAK9753724.1"/>
    </source>
</evidence>
<reference evidence="2 3" key="1">
    <citation type="journal article" date="2024" name="BMC Genomics">
        <title>De novo assembly and annotation of Popillia japonica's genome with initial clues to its potential as an invasive pest.</title>
        <authorList>
            <person name="Cucini C."/>
            <person name="Boschi S."/>
            <person name="Funari R."/>
            <person name="Cardaioli E."/>
            <person name="Iannotti N."/>
            <person name="Marturano G."/>
            <person name="Paoli F."/>
            <person name="Bruttini M."/>
            <person name="Carapelli A."/>
            <person name="Frati F."/>
            <person name="Nardi F."/>
        </authorList>
    </citation>
    <scope>NUCLEOTIDE SEQUENCE [LARGE SCALE GENOMIC DNA]</scope>
    <source>
        <strain evidence="2">DMR45628</strain>
    </source>
</reference>
<dbReference type="AlphaFoldDB" id="A0AAW1N150"/>